<protein>
    <recommendedName>
        <fullName evidence="3">Polymerase nucleotidyl transferase domain-containing protein</fullName>
    </recommendedName>
</protein>
<sequence>METTVADAALAFAAERYAAADLVAVGGSAARERRPRSDIDLLVVGPAAMFPGDAEEAAYTERWRGELFEVFASTDGGFRRHQLAGAERLRPVSGFLLVEGEVVVDRTDGSLLAWTRGLLAAGPRVERAELDARRYAVTNTLDDLLDAADAVEEAVLAGLLFQRLAELVLLANGQWLASGRWLLRRLERLDAPFAAALGSALAARDRAALERLTLQSLAPLGGRLLEGYSR</sequence>
<evidence type="ECO:0000313" key="1">
    <source>
        <dbReference type="EMBL" id="MFD1721522.1"/>
    </source>
</evidence>
<dbReference type="SUPFAM" id="SSF81301">
    <property type="entry name" value="Nucleotidyltransferase"/>
    <property type="match status" value="1"/>
</dbReference>
<dbReference type="Proteomes" id="UP001597347">
    <property type="component" value="Unassembled WGS sequence"/>
</dbReference>
<keyword evidence="2" id="KW-1185">Reference proteome</keyword>
<dbReference type="EMBL" id="JBHUEA010000010">
    <property type="protein sequence ID" value="MFD1721522.1"/>
    <property type="molecule type" value="Genomic_DNA"/>
</dbReference>
<dbReference type="RefSeq" id="WP_377933825.1">
    <property type="nucleotide sequence ID" value="NZ_JBHUEA010000010.1"/>
</dbReference>
<dbReference type="InterPro" id="IPR043519">
    <property type="entry name" value="NT_sf"/>
</dbReference>
<gene>
    <name evidence="1" type="ORF">ACFSBI_08170</name>
</gene>
<accession>A0ABW4LEJ1</accession>
<comment type="caution">
    <text evidence="1">The sequence shown here is derived from an EMBL/GenBank/DDBJ whole genome shotgun (WGS) entry which is preliminary data.</text>
</comment>
<proteinExistence type="predicted"/>
<name>A0ABW4LEJ1_9MICO</name>
<evidence type="ECO:0008006" key="3">
    <source>
        <dbReference type="Google" id="ProtNLM"/>
    </source>
</evidence>
<evidence type="ECO:0000313" key="2">
    <source>
        <dbReference type="Proteomes" id="UP001597347"/>
    </source>
</evidence>
<reference evidence="2" key="1">
    <citation type="journal article" date="2019" name="Int. J. Syst. Evol. Microbiol.">
        <title>The Global Catalogue of Microorganisms (GCM) 10K type strain sequencing project: providing services to taxonomists for standard genome sequencing and annotation.</title>
        <authorList>
            <consortium name="The Broad Institute Genomics Platform"/>
            <consortium name="The Broad Institute Genome Sequencing Center for Infectious Disease"/>
            <person name="Wu L."/>
            <person name="Ma J."/>
        </authorList>
    </citation>
    <scope>NUCLEOTIDE SEQUENCE [LARGE SCALE GENOMIC DNA]</scope>
    <source>
        <strain evidence="2">CGMCC 1.12471</strain>
    </source>
</reference>
<organism evidence="1 2">
    <name type="scientific">Amnibacterium endophyticum</name>
    <dbReference type="NCBI Taxonomy" id="2109337"/>
    <lineage>
        <taxon>Bacteria</taxon>
        <taxon>Bacillati</taxon>
        <taxon>Actinomycetota</taxon>
        <taxon>Actinomycetes</taxon>
        <taxon>Micrococcales</taxon>
        <taxon>Microbacteriaceae</taxon>
        <taxon>Amnibacterium</taxon>
    </lineage>
</organism>